<evidence type="ECO:0000256" key="1">
    <source>
        <dbReference type="SAM" id="MobiDB-lite"/>
    </source>
</evidence>
<name>U6GSS8_EIMAC</name>
<dbReference type="EMBL" id="HG673394">
    <property type="protein sequence ID" value="CDI83311.1"/>
    <property type="molecule type" value="Genomic_DNA"/>
</dbReference>
<feature type="compositionally biased region" description="Basic and acidic residues" evidence="1">
    <location>
        <begin position="31"/>
        <end position="41"/>
    </location>
</feature>
<dbReference type="InterPro" id="IPR016706">
    <property type="entry name" value="Cleav_polyA_spec_factor_su5"/>
</dbReference>
<dbReference type="GeneID" id="25271647"/>
<dbReference type="Pfam" id="PF13869">
    <property type="entry name" value="NUDIX_2"/>
    <property type="match status" value="1"/>
</dbReference>
<proteinExistence type="predicted"/>
<evidence type="ECO:0000313" key="2">
    <source>
        <dbReference type="EMBL" id="CDI83311.1"/>
    </source>
</evidence>
<evidence type="ECO:0000313" key="3">
    <source>
        <dbReference type="Proteomes" id="UP000018050"/>
    </source>
</evidence>
<dbReference type="Proteomes" id="UP000018050">
    <property type="component" value="Unassembled WGS sequence"/>
</dbReference>
<dbReference type="GO" id="GO:0005849">
    <property type="term" value="C:mRNA cleavage factor complex"/>
    <property type="evidence" value="ECO:0007669"/>
    <property type="project" value="InterPro"/>
</dbReference>
<dbReference type="GO" id="GO:0003729">
    <property type="term" value="F:mRNA binding"/>
    <property type="evidence" value="ECO:0007669"/>
    <property type="project" value="InterPro"/>
</dbReference>
<dbReference type="OMA" id="WQKPREV"/>
<dbReference type="Gene3D" id="3.90.79.10">
    <property type="entry name" value="Nucleoside Triphosphate Pyrophosphohydrolase"/>
    <property type="match status" value="1"/>
</dbReference>
<reference evidence="2" key="1">
    <citation type="submission" date="2013-10" db="EMBL/GenBank/DDBJ databases">
        <title>Genomic analysis of the causative agents of coccidiosis in chickens.</title>
        <authorList>
            <person name="Reid A.J."/>
            <person name="Blake D."/>
            <person name="Billington K."/>
            <person name="Browne H."/>
            <person name="Dunn M."/>
            <person name="Hung S."/>
            <person name="Kawahara F."/>
            <person name="Miranda-Saavedra D."/>
            <person name="Mourier T."/>
            <person name="Nagra H."/>
            <person name="Otto T.D."/>
            <person name="Rawlings N."/>
            <person name="Sanchez A."/>
            <person name="Sanders M."/>
            <person name="Subramaniam C."/>
            <person name="Tay Y."/>
            <person name="Dear P."/>
            <person name="Doerig C."/>
            <person name="Gruber A."/>
            <person name="Parkinson J."/>
            <person name="Shirley M."/>
            <person name="Wan K.L."/>
            <person name="Berriman M."/>
            <person name="Tomley F."/>
            <person name="Pain A."/>
        </authorList>
    </citation>
    <scope>NUCLEOTIDE SEQUENCE</scope>
    <source>
        <strain evidence="2">Houghton</strain>
    </source>
</reference>
<reference evidence="2" key="2">
    <citation type="submission" date="2013-10" db="EMBL/GenBank/DDBJ databases">
        <authorList>
            <person name="Aslett M."/>
        </authorList>
    </citation>
    <scope>NUCLEOTIDE SEQUENCE</scope>
    <source>
        <strain evidence="2">Houghton</strain>
    </source>
</reference>
<dbReference type="VEuPathDB" id="ToxoDB:EAH_00035770"/>
<organism evidence="2 3">
    <name type="scientific">Eimeria acervulina</name>
    <name type="common">Coccidian parasite</name>
    <dbReference type="NCBI Taxonomy" id="5801"/>
    <lineage>
        <taxon>Eukaryota</taxon>
        <taxon>Sar</taxon>
        <taxon>Alveolata</taxon>
        <taxon>Apicomplexa</taxon>
        <taxon>Conoidasida</taxon>
        <taxon>Coccidia</taxon>
        <taxon>Eucoccidiorida</taxon>
        <taxon>Eimeriorina</taxon>
        <taxon>Eimeriidae</taxon>
        <taxon>Eimeria</taxon>
    </lineage>
</organism>
<feature type="region of interest" description="Disordered" evidence="1">
    <location>
        <begin position="291"/>
        <end position="339"/>
    </location>
</feature>
<dbReference type="RefSeq" id="XP_013247548.1">
    <property type="nucleotide sequence ID" value="XM_013392094.1"/>
</dbReference>
<dbReference type="AlphaFoldDB" id="U6GSS8"/>
<keyword evidence="3" id="KW-1185">Reference proteome</keyword>
<accession>U6GSS8</accession>
<gene>
    <name evidence="2" type="ORF">EAH_00035770</name>
</gene>
<protein>
    <submittedName>
        <fullName evidence="2">mRNA cleavage factor-like protein, putative</fullName>
    </submittedName>
</protein>
<dbReference type="OrthoDB" id="277288at2759"/>
<dbReference type="GO" id="GO:0031124">
    <property type="term" value="P:mRNA 3'-end processing"/>
    <property type="evidence" value="ECO:0007669"/>
    <property type="project" value="InterPro"/>
</dbReference>
<sequence length="353" mass="39936">MQVAGGEDGGGPALNASMDCSQEVFSATAESQRDGDCERELSSASAETFVHTEQKQGTPKAISKTAGAPRDVEPEWAVFPESNYSFEADNTLGNKWGSCSEEELLKKRQESYLREGTRRSVAAIFLVHRAEYPHVLLLLDQQQQKHSLLMFKYKTWQKPREVLHSKLTKCLIKTEQSSKRKWVAQQLSNDGPDLEVGEFLGEWWRGDFDDELVPYLPPHVTRPKERVRVYQVQLPHRCSFRIPKGFCLTVVPIFELCYQRVGLAMSGLSHLLARFTIRLMVPTLDKYEAETSMEPKTELETETATVRGDLNETTARAEGAYPVVDTPPAPSREEDLELLPPELQHLAELEEDN</sequence>
<dbReference type="PANTHER" id="PTHR13047">
    <property type="entry name" value="PRE-MRNA CLEAVAGE FACTOR IM, 25KD SUBUNIT"/>
    <property type="match status" value="1"/>
</dbReference>
<feature type="region of interest" description="Disordered" evidence="1">
    <location>
        <begin position="25"/>
        <end position="69"/>
    </location>
</feature>